<dbReference type="AlphaFoldDB" id="A0A6G5QJV8"/>
<proteinExistence type="predicted"/>
<keyword evidence="1" id="KW-1133">Transmembrane helix</keyword>
<feature type="transmembrane region" description="Helical" evidence="1">
    <location>
        <begin position="60"/>
        <end position="77"/>
    </location>
</feature>
<dbReference type="EMBL" id="CP012543">
    <property type="protein sequence ID" value="QCD45867.1"/>
    <property type="molecule type" value="Genomic_DNA"/>
</dbReference>
<keyword evidence="1" id="KW-0472">Membrane</keyword>
<feature type="transmembrane region" description="Helical" evidence="1">
    <location>
        <begin position="32"/>
        <end position="53"/>
    </location>
</feature>
<evidence type="ECO:0000313" key="2">
    <source>
        <dbReference type="EMBL" id="QCD45867.1"/>
    </source>
</evidence>
<evidence type="ECO:0000313" key="3">
    <source>
        <dbReference type="Proteomes" id="UP000502377"/>
    </source>
</evidence>
<protein>
    <submittedName>
        <fullName evidence="2">Putative membrane protein</fullName>
    </submittedName>
</protein>
<reference evidence="2 3" key="1">
    <citation type="submission" date="2016-07" db="EMBL/GenBank/DDBJ databases">
        <title>Comparative genomics of the Campylobacter concisus group.</title>
        <authorList>
            <person name="Miller W.G."/>
            <person name="Yee E."/>
            <person name="Chapman M.H."/>
            <person name="Huynh S."/>
            <person name="Bono J.L."/>
            <person name="On S.L.W."/>
            <person name="StLeger J."/>
            <person name="Foster G."/>
            <person name="Parker C.T."/>
        </authorList>
    </citation>
    <scope>NUCLEOTIDE SEQUENCE [LARGE SCALE GENOMIC DNA]</scope>
    <source>
        <strain evidence="2 3">ATCC 33238</strain>
    </source>
</reference>
<evidence type="ECO:0000256" key="1">
    <source>
        <dbReference type="SAM" id="Phobius"/>
    </source>
</evidence>
<dbReference type="Proteomes" id="UP000502377">
    <property type="component" value="Chromosome"/>
</dbReference>
<dbReference type="KEGG" id="crx:CRECT_0159"/>
<sequence length="78" mass="8907">MMKWRLACFFAWILIMGSIVFELKFTDHDSDGRQIIALVAFTITLAFYPGALFEGDKRTAIVLLVFAAISITRLFFLI</sequence>
<gene>
    <name evidence="2" type="ORF">CRECT_0159</name>
</gene>
<name>A0A6G5QJV8_CAMRE</name>
<keyword evidence="1" id="KW-0812">Transmembrane</keyword>
<accession>A0A6G5QJV8</accession>
<organism evidence="2 3">
    <name type="scientific">Campylobacter rectus</name>
    <name type="common">Wolinella recta</name>
    <dbReference type="NCBI Taxonomy" id="203"/>
    <lineage>
        <taxon>Bacteria</taxon>
        <taxon>Pseudomonadati</taxon>
        <taxon>Campylobacterota</taxon>
        <taxon>Epsilonproteobacteria</taxon>
        <taxon>Campylobacterales</taxon>
        <taxon>Campylobacteraceae</taxon>
        <taxon>Campylobacter</taxon>
    </lineage>
</organism>